<feature type="region of interest" description="Disordered" evidence="1">
    <location>
        <begin position="38"/>
        <end position="67"/>
    </location>
</feature>
<feature type="compositionally biased region" description="Basic residues" evidence="1">
    <location>
        <begin position="48"/>
        <end position="63"/>
    </location>
</feature>
<accession>A0A2P2PPL4</accession>
<sequence>MAIRQRNCSEATDDPIFSARNLQCSFSITLCLSRKSRMAQKNSLTQNSRKRNKTQEKARRKIKMSKEKQVASGEWVLTREWNY</sequence>
<dbReference type="EMBL" id="GGEC01076147">
    <property type="protein sequence ID" value="MBX56631.1"/>
    <property type="molecule type" value="Transcribed_RNA"/>
</dbReference>
<evidence type="ECO:0000256" key="1">
    <source>
        <dbReference type="SAM" id="MobiDB-lite"/>
    </source>
</evidence>
<dbReference type="AlphaFoldDB" id="A0A2P2PPL4"/>
<organism evidence="2">
    <name type="scientific">Rhizophora mucronata</name>
    <name type="common">Asiatic mangrove</name>
    <dbReference type="NCBI Taxonomy" id="61149"/>
    <lineage>
        <taxon>Eukaryota</taxon>
        <taxon>Viridiplantae</taxon>
        <taxon>Streptophyta</taxon>
        <taxon>Embryophyta</taxon>
        <taxon>Tracheophyta</taxon>
        <taxon>Spermatophyta</taxon>
        <taxon>Magnoliopsida</taxon>
        <taxon>eudicotyledons</taxon>
        <taxon>Gunneridae</taxon>
        <taxon>Pentapetalae</taxon>
        <taxon>rosids</taxon>
        <taxon>fabids</taxon>
        <taxon>Malpighiales</taxon>
        <taxon>Rhizophoraceae</taxon>
        <taxon>Rhizophora</taxon>
    </lineage>
</organism>
<evidence type="ECO:0000313" key="2">
    <source>
        <dbReference type="EMBL" id="MBX56631.1"/>
    </source>
</evidence>
<reference evidence="2" key="1">
    <citation type="submission" date="2018-02" db="EMBL/GenBank/DDBJ databases">
        <title>Rhizophora mucronata_Transcriptome.</title>
        <authorList>
            <person name="Meera S.P."/>
            <person name="Sreeshan A."/>
            <person name="Augustine A."/>
        </authorList>
    </citation>
    <scope>NUCLEOTIDE SEQUENCE</scope>
    <source>
        <tissue evidence="2">Leaf</tissue>
    </source>
</reference>
<protein>
    <submittedName>
        <fullName evidence="2">Uncharacterized protein</fullName>
    </submittedName>
</protein>
<name>A0A2P2PPL4_RHIMU</name>
<proteinExistence type="predicted"/>